<dbReference type="PROSITE" id="PS51186">
    <property type="entry name" value="GNAT"/>
    <property type="match status" value="1"/>
</dbReference>
<dbReference type="InterPro" id="IPR016181">
    <property type="entry name" value="Acyl_CoA_acyltransferase"/>
</dbReference>
<protein>
    <submittedName>
        <fullName evidence="4">GNAT family N-acetyltransferase</fullName>
    </submittedName>
</protein>
<dbReference type="EMBL" id="JAINWA010000001">
    <property type="protein sequence ID" value="MCD1653468.1"/>
    <property type="molecule type" value="Genomic_DNA"/>
</dbReference>
<dbReference type="CDD" id="cd04301">
    <property type="entry name" value="NAT_SF"/>
    <property type="match status" value="1"/>
</dbReference>
<sequence length="168" mass="19327">MIAETKELEICWMRPEWLPQALDVYQWYVSNSTATFQISPATLKEMEQLLFFEDGRYRSFAAFSGGRFAGYGILTRYKAREAFNLTAEVTVYLDASFCGKGIGRKMVDIIEAHARDQGFHALIAQICGENTSSCALFERSGYLQCSLYREVGYKFDRWLDLVCYQKIL</sequence>
<feature type="domain" description="N-acetyltransferase" evidence="3">
    <location>
        <begin position="8"/>
        <end position="160"/>
    </location>
</feature>
<evidence type="ECO:0000256" key="2">
    <source>
        <dbReference type="ARBA" id="ARBA00023315"/>
    </source>
</evidence>
<evidence type="ECO:0000259" key="3">
    <source>
        <dbReference type="PROSITE" id="PS51186"/>
    </source>
</evidence>
<dbReference type="Pfam" id="PF00583">
    <property type="entry name" value="Acetyltransf_1"/>
    <property type="match status" value="1"/>
</dbReference>
<dbReference type="PANTHER" id="PTHR43072:SF23">
    <property type="entry name" value="UPF0039 PROTEIN C11D3.02C"/>
    <property type="match status" value="1"/>
</dbReference>
<accession>A0AAE3EH00</accession>
<organism evidence="4 5">
    <name type="scientific">Teretinema zuelzerae</name>
    <dbReference type="NCBI Taxonomy" id="156"/>
    <lineage>
        <taxon>Bacteria</taxon>
        <taxon>Pseudomonadati</taxon>
        <taxon>Spirochaetota</taxon>
        <taxon>Spirochaetia</taxon>
        <taxon>Spirochaetales</taxon>
        <taxon>Treponemataceae</taxon>
        <taxon>Teretinema</taxon>
    </lineage>
</organism>
<keyword evidence="2" id="KW-0012">Acyltransferase</keyword>
<gene>
    <name evidence="4" type="ORF">K7J14_01990</name>
</gene>
<evidence type="ECO:0000313" key="4">
    <source>
        <dbReference type="EMBL" id="MCD1653468.1"/>
    </source>
</evidence>
<comment type="caution">
    <text evidence="4">The sequence shown here is derived from an EMBL/GenBank/DDBJ whole genome shotgun (WGS) entry which is preliminary data.</text>
</comment>
<proteinExistence type="predicted"/>
<dbReference type="RefSeq" id="WP_230752485.1">
    <property type="nucleotide sequence ID" value="NZ_JAINWA010000001.1"/>
</dbReference>
<reference evidence="4" key="1">
    <citation type="submission" date="2021-08" db="EMBL/GenBank/DDBJ databases">
        <title>Comparative analyses of Brucepasteria parasyntrophica and Teretinema zuelzerae.</title>
        <authorList>
            <person name="Song Y."/>
            <person name="Brune A."/>
        </authorList>
    </citation>
    <scope>NUCLEOTIDE SEQUENCE</scope>
    <source>
        <strain evidence="4">DSM 1903</strain>
    </source>
</reference>
<dbReference type="Proteomes" id="UP001198163">
    <property type="component" value="Unassembled WGS sequence"/>
</dbReference>
<dbReference type="PANTHER" id="PTHR43072">
    <property type="entry name" value="N-ACETYLTRANSFERASE"/>
    <property type="match status" value="1"/>
</dbReference>
<evidence type="ECO:0000313" key="5">
    <source>
        <dbReference type="Proteomes" id="UP001198163"/>
    </source>
</evidence>
<dbReference type="Gene3D" id="3.40.630.30">
    <property type="match status" value="1"/>
</dbReference>
<name>A0AAE3EH00_9SPIR</name>
<dbReference type="InterPro" id="IPR000182">
    <property type="entry name" value="GNAT_dom"/>
</dbReference>
<dbReference type="SUPFAM" id="SSF55729">
    <property type="entry name" value="Acyl-CoA N-acyltransferases (Nat)"/>
    <property type="match status" value="1"/>
</dbReference>
<dbReference type="AlphaFoldDB" id="A0AAE3EH00"/>
<keyword evidence="1" id="KW-0808">Transferase</keyword>
<dbReference type="GO" id="GO:0016747">
    <property type="term" value="F:acyltransferase activity, transferring groups other than amino-acyl groups"/>
    <property type="evidence" value="ECO:0007669"/>
    <property type="project" value="InterPro"/>
</dbReference>
<keyword evidence="5" id="KW-1185">Reference proteome</keyword>
<evidence type="ECO:0000256" key="1">
    <source>
        <dbReference type="ARBA" id="ARBA00022679"/>
    </source>
</evidence>